<dbReference type="NCBIfam" id="TIGR03593">
    <property type="entry name" value="yidC_nterm"/>
    <property type="match status" value="1"/>
</dbReference>
<dbReference type="NCBIfam" id="TIGR03592">
    <property type="entry name" value="yidC_oxa1_cterm"/>
    <property type="match status" value="1"/>
</dbReference>
<evidence type="ECO:0000256" key="12">
    <source>
        <dbReference type="ARBA" id="ARBA00033342"/>
    </source>
</evidence>
<dbReference type="Pfam" id="PF14849">
    <property type="entry name" value="YidC_periplas"/>
    <property type="match status" value="1"/>
</dbReference>
<dbReference type="Gene3D" id="2.70.98.90">
    <property type="match status" value="1"/>
</dbReference>
<evidence type="ECO:0000256" key="14">
    <source>
        <dbReference type="SAM" id="SignalP"/>
    </source>
</evidence>
<evidence type="ECO:0000256" key="7">
    <source>
        <dbReference type="ARBA" id="ARBA00022927"/>
    </source>
</evidence>
<feature type="domain" description="Membrane insertase YidC N-terminal" evidence="16">
    <location>
        <begin position="54"/>
        <end position="339"/>
    </location>
</feature>
<comment type="function">
    <text evidence="13">Required for the insertion and/or proper folding and/or complex formation of integral membrane proteins into the membrane. Involved in integration of membrane proteins that insert both dependently and independently of the Sec translocase complex, as well as at least some lipoproteins. Aids folding of multispanning membrane proteins.</text>
</comment>
<keyword evidence="7 13" id="KW-0653">Protein transport</keyword>
<dbReference type="InterPro" id="IPR001708">
    <property type="entry name" value="YidC/ALB3/OXA1/COX18"/>
</dbReference>
<protein>
    <recommendedName>
        <fullName evidence="3 13">Membrane protein insertase YidC</fullName>
    </recommendedName>
    <alternativeName>
        <fullName evidence="12 13">Foldase YidC</fullName>
    </alternativeName>
    <alternativeName>
        <fullName evidence="11 13">Membrane integrase YidC</fullName>
    </alternativeName>
    <alternativeName>
        <fullName evidence="13">Membrane protein YidC</fullName>
    </alternativeName>
</protein>
<dbReference type="EMBL" id="JAKOOW010000036">
    <property type="protein sequence ID" value="MCG6504835.1"/>
    <property type="molecule type" value="Genomic_DNA"/>
</dbReference>
<evidence type="ECO:0000256" key="13">
    <source>
        <dbReference type="HAMAP-Rule" id="MF_01810"/>
    </source>
</evidence>
<dbReference type="PANTHER" id="PTHR12428:SF65">
    <property type="entry name" value="CYTOCHROME C OXIDASE ASSEMBLY PROTEIN COX18, MITOCHONDRIAL"/>
    <property type="match status" value="1"/>
</dbReference>
<evidence type="ECO:0000256" key="1">
    <source>
        <dbReference type="ARBA" id="ARBA00004429"/>
    </source>
</evidence>
<dbReference type="InterPro" id="IPR019998">
    <property type="entry name" value="Membr_insert_YidC"/>
</dbReference>
<evidence type="ECO:0000256" key="5">
    <source>
        <dbReference type="ARBA" id="ARBA00022475"/>
    </source>
</evidence>
<dbReference type="CDD" id="cd19961">
    <property type="entry name" value="EcYidC-like_peri"/>
    <property type="match status" value="1"/>
</dbReference>
<evidence type="ECO:0000256" key="6">
    <source>
        <dbReference type="ARBA" id="ARBA00022692"/>
    </source>
</evidence>
<comment type="subcellular location">
    <subcellularLocation>
        <location evidence="1">Cell inner membrane</location>
        <topology evidence="1">Multi-pass membrane protein</topology>
    </subcellularLocation>
    <subcellularLocation>
        <location evidence="13">Cell membrane</location>
        <topology evidence="13">Multi-pass membrane protein</topology>
    </subcellularLocation>
</comment>
<evidence type="ECO:0000256" key="11">
    <source>
        <dbReference type="ARBA" id="ARBA00033245"/>
    </source>
</evidence>
<dbReference type="NCBIfam" id="NF002352">
    <property type="entry name" value="PRK01318.1-3"/>
    <property type="match status" value="1"/>
</dbReference>
<dbReference type="InterPro" id="IPR028055">
    <property type="entry name" value="YidC/Oxa/ALB_C"/>
</dbReference>
<dbReference type="InterPro" id="IPR038221">
    <property type="entry name" value="YidC_periplasmic_sf"/>
</dbReference>
<comment type="caution">
    <text evidence="13">Lacks conserved residue(s) required for the propagation of feature annotation.</text>
</comment>
<feature type="transmembrane region" description="Helical" evidence="13">
    <location>
        <begin position="420"/>
        <end position="441"/>
    </location>
</feature>
<reference evidence="17 18" key="1">
    <citation type="submission" date="2022-02" db="EMBL/GenBank/DDBJ databases">
        <title>Genome sequence data of Kingella unionensis sp. nov. strain CICC 24913 (CCUG 75125).</title>
        <authorList>
            <person name="Xiao M."/>
        </authorList>
    </citation>
    <scope>NUCLEOTIDE SEQUENCE [LARGE SCALE GENOMIC DNA]</scope>
    <source>
        <strain evidence="17 18">CICC 24913</strain>
    </source>
</reference>
<accession>A0ABS9NQQ7</accession>
<evidence type="ECO:0000256" key="2">
    <source>
        <dbReference type="ARBA" id="ARBA00010527"/>
    </source>
</evidence>
<feature type="chain" id="PRO_5045135840" description="Membrane protein insertase YidC" evidence="14">
    <location>
        <begin position="23"/>
        <end position="557"/>
    </location>
</feature>
<evidence type="ECO:0000313" key="18">
    <source>
        <dbReference type="Proteomes" id="UP001298424"/>
    </source>
</evidence>
<gene>
    <name evidence="13 17" type="primary">yidC</name>
    <name evidence="17" type="ORF">MB824_10045</name>
</gene>
<keyword evidence="9 13" id="KW-0472">Membrane</keyword>
<name>A0ABS9NQQ7_9NEIS</name>
<comment type="caution">
    <text evidence="17">The sequence shown here is derived from an EMBL/GenBank/DDBJ whole genome shotgun (WGS) entry which is preliminary data.</text>
</comment>
<keyword evidence="18" id="KW-1185">Reference proteome</keyword>
<keyword evidence="6 13" id="KW-0812">Transmembrane</keyword>
<dbReference type="Proteomes" id="UP001298424">
    <property type="component" value="Unassembled WGS sequence"/>
</dbReference>
<keyword evidence="5 13" id="KW-1003">Cell membrane</keyword>
<evidence type="ECO:0000313" key="17">
    <source>
        <dbReference type="EMBL" id="MCG6504835.1"/>
    </source>
</evidence>
<keyword evidence="4 13" id="KW-0813">Transport</keyword>
<comment type="similarity">
    <text evidence="2 13">Belongs to the OXA1/ALB3/YidC family. Type 1 subfamily.</text>
</comment>
<proteinExistence type="inferred from homology"/>
<dbReference type="PRINTS" id="PR00701">
    <property type="entry name" value="60KDINNERMP"/>
</dbReference>
<dbReference type="RefSeq" id="WP_238748384.1">
    <property type="nucleotide sequence ID" value="NZ_JAKOOW010000036.1"/>
</dbReference>
<sequence>MDFKRMMTAMALSLLILMGWQKLFPPPEPAAAQQPAATAEAKQQAAALNVSAPLTVETDTVKALIDEKSGNLLGLTLRRYNATNDEQKPFVLFQTGKEHNYAALSSVVDEKHNNLLEKTSFSAAQKSYALKGDKLEVRLSAPEQNGLQVEKVYTFSKNSYLINVRFELKNTGSEPLKVGGDYQIVRDNSTPEGEGWFMHSYTGPVVYTPEGEFQKVEFSKLDDDFKSGRDTAEYQRKSQGGYTGMIQHYFMSAWVMQPEKGANACANGCEMSVKRVGENLYRAGVYPAAVEIAPGQSKTLSADLYAGPQITEILKSTAPNLELAKDYGRVHIFAAPLFALLKWLHSLIGNWGWAIVVLTLIVKIVLYPLNNAAYRSTAKMRVLAPKMEALKKKYGEDKLAMQQAMMQLYKDEKINPLGGCLPMLVQMPIFIGLYWMIFLSVELRQAPWLGWISDLSRPDPWYVLPAMMAATMWFQTKLNPAPTDPMQAQMMKIMPLVFSVMFFFFPSGLVLYYVVNNLLTIAQQWHINRRMGFAGAAPAVEVLDKEPAAKGGKGKKK</sequence>
<comment type="subunit">
    <text evidence="13">Interacts with the Sec translocase complex via SecD. Specifically interacts with transmembrane segments of nascent integral membrane proteins during membrane integration.</text>
</comment>
<evidence type="ECO:0000256" key="4">
    <source>
        <dbReference type="ARBA" id="ARBA00022448"/>
    </source>
</evidence>
<keyword evidence="8 13" id="KW-1133">Transmembrane helix</keyword>
<evidence type="ECO:0000256" key="3">
    <source>
        <dbReference type="ARBA" id="ARBA00015325"/>
    </source>
</evidence>
<dbReference type="PANTHER" id="PTHR12428">
    <property type="entry name" value="OXA1"/>
    <property type="match status" value="1"/>
</dbReference>
<feature type="transmembrane region" description="Helical" evidence="13">
    <location>
        <begin position="351"/>
        <end position="370"/>
    </location>
</feature>
<evidence type="ECO:0000256" key="8">
    <source>
        <dbReference type="ARBA" id="ARBA00022989"/>
    </source>
</evidence>
<feature type="transmembrane region" description="Helical" evidence="13">
    <location>
        <begin position="493"/>
        <end position="515"/>
    </location>
</feature>
<dbReference type="InterPro" id="IPR047196">
    <property type="entry name" value="YidC_ALB_C"/>
</dbReference>
<keyword evidence="14" id="KW-0732">Signal</keyword>
<feature type="domain" description="Membrane insertase YidC/Oxa/ALB C-terminal" evidence="15">
    <location>
        <begin position="351"/>
        <end position="529"/>
    </location>
</feature>
<evidence type="ECO:0000259" key="15">
    <source>
        <dbReference type="Pfam" id="PF02096"/>
    </source>
</evidence>
<dbReference type="HAMAP" id="MF_01810">
    <property type="entry name" value="YidC_type1"/>
    <property type="match status" value="1"/>
</dbReference>
<dbReference type="InterPro" id="IPR028053">
    <property type="entry name" value="Membr_insert_YidC_N"/>
</dbReference>
<evidence type="ECO:0000256" key="9">
    <source>
        <dbReference type="ARBA" id="ARBA00023136"/>
    </source>
</evidence>
<evidence type="ECO:0000256" key="10">
    <source>
        <dbReference type="ARBA" id="ARBA00023186"/>
    </source>
</evidence>
<dbReference type="Pfam" id="PF02096">
    <property type="entry name" value="60KD_IMP"/>
    <property type="match status" value="1"/>
</dbReference>
<dbReference type="CDD" id="cd20070">
    <property type="entry name" value="5TM_YidC_Alb3"/>
    <property type="match status" value="1"/>
</dbReference>
<organism evidence="17 18">
    <name type="scientific">Kingella pumchi</name>
    <dbReference type="NCBI Taxonomy" id="2779506"/>
    <lineage>
        <taxon>Bacteria</taxon>
        <taxon>Pseudomonadati</taxon>
        <taxon>Pseudomonadota</taxon>
        <taxon>Betaproteobacteria</taxon>
        <taxon>Neisseriales</taxon>
        <taxon>Neisseriaceae</taxon>
        <taxon>Kingella</taxon>
    </lineage>
</organism>
<keyword evidence="10 13" id="KW-0143">Chaperone</keyword>
<feature type="signal peptide" evidence="14">
    <location>
        <begin position="1"/>
        <end position="22"/>
    </location>
</feature>
<evidence type="ECO:0000259" key="16">
    <source>
        <dbReference type="Pfam" id="PF14849"/>
    </source>
</evidence>
<dbReference type="PRINTS" id="PR01900">
    <property type="entry name" value="YIDCPROTEIN"/>
</dbReference>